<dbReference type="PANTHER" id="PTHR30074:SF6">
    <property type="entry name" value="FORMATE DEHYDROGENASE GAMMA SUBUNIT"/>
    <property type="match status" value="1"/>
</dbReference>
<dbReference type="SUPFAM" id="SSF81342">
    <property type="entry name" value="Transmembrane di-heme cytochromes"/>
    <property type="match status" value="1"/>
</dbReference>
<dbReference type="InterPro" id="IPR011577">
    <property type="entry name" value="Cyt_b561_bac/Ni-Hgenase"/>
</dbReference>
<comment type="subcellular location">
    <subcellularLocation>
        <location evidence="1">Cell membrane</location>
        <topology evidence="1">Multi-pass membrane protein</topology>
    </subcellularLocation>
</comment>
<dbReference type="GO" id="GO:0009326">
    <property type="term" value="C:formate dehydrogenase complex"/>
    <property type="evidence" value="ECO:0007669"/>
    <property type="project" value="TreeGrafter"/>
</dbReference>
<organism evidence="8 9">
    <name type="scientific">Desulfoprunum benzoelyticum</name>
    <dbReference type="NCBI Taxonomy" id="1506996"/>
    <lineage>
        <taxon>Bacteria</taxon>
        <taxon>Pseudomonadati</taxon>
        <taxon>Thermodesulfobacteriota</taxon>
        <taxon>Desulfobulbia</taxon>
        <taxon>Desulfobulbales</taxon>
        <taxon>Desulfobulbaceae</taxon>
        <taxon>Desulfoprunum</taxon>
    </lineage>
</organism>
<evidence type="ECO:0000256" key="5">
    <source>
        <dbReference type="ARBA" id="ARBA00023136"/>
    </source>
</evidence>
<keyword evidence="2" id="KW-1003">Cell membrane</keyword>
<evidence type="ECO:0000313" key="8">
    <source>
        <dbReference type="EMBL" id="MBB5349332.1"/>
    </source>
</evidence>
<feature type="transmembrane region" description="Helical" evidence="6">
    <location>
        <begin position="12"/>
        <end position="35"/>
    </location>
</feature>
<evidence type="ECO:0000256" key="4">
    <source>
        <dbReference type="ARBA" id="ARBA00022989"/>
    </source>
</evidence>
<evidence type="ECO:0000256" key="3">
    <source>
        <dbReference type="ARBA" id="ARBA00022692"/>
    </source>
</evidence>
<feature type="transmembrane region" description="Helical" evidence="6">
    <location>
        <begin position="55"/>
        <end position="73"/>
    </location>
</feature>
<comment type="caution">
    <text evidence="8">The sequence shown here is derived from an EMBL/GenBank/DDBJ whole genome shotgun (WGS) entry which is preliminary data.</text>
</comment>
<dbReference type="PROSITE" id="PS51257">
    <property type="entry name" value="PROKAR_LIPOPROTEIN"/>
    <property type="match status" value="1"/>
</dbReference>
<accession>A0A840UU62</accession>
<feature type="transmembrane region" description="Helical" evidence="6">
    <location>
        <begin position="146"/>
        <end position="165"/>
    </location>
</feature>
<dbReference type="Pfam" id="PF01292">
    <property type="entry name" value="Ni_hydr_CYTB"/>
    <property type="match status" value="1"/>
</dbReference>
<dbReference type="GO" id="GO:0022904">
    <property type="term" value="P:respiratory electron transport chain"/>
    <property type="evidence" value="ECO:0007669"/>
    <property type="project" value="InterPro"/>
</dbReference>
<evidence type="ECO:0000313" key="9">
    <source>
        <dbReference type="Proteomes" id="UP000539642"/>
    </source>
</evidence>
<feature type="transmembrane region" description="Helical" evidence="6">
    <location>
        <begin position="112"/>
        <end position="134"/>
    </location>
</feature>
<protein>
    <submittedName>
        <fullName evidence="8">Formate dehydrogenase subunit gamma</fullName>
    </submittedName>
</protein>
<dbReference type="GO" id="GO:0015944">
    <property type="term" value="P:formate oxidation"/>
    <property type="evidence" value="ECO:0007669"/>
    <property type="project" value="TreeGrafter"/>
</dbReference>
<name>A0A840UU62_9BACT</name>
<dbReference type="GO" id="GO:0009061">
    <property type="term" value="P:anaerobic respiration"/>
    <property type="evidence" value="ECO:0007669"/>
    <property type="project" value="TreeGrafter"/>
</dbReference>
<dbReference type="GO" id="GO:0005886">
    <property type="term" value="C:plasma membrane"/>
    <property type="evidence" value="ECO:0007669"/>
    <property type="project" value="UniProtKB-SubCell"/>
</dbReference>
<evidence type="ECO:0000256" key="1">
    <source>
        <dbReference type="ARBA" id="ARBA00004651"/>
    </source>
</evidence>
<dbReference type="GO" id="GO:0009055">
    <property type="term" value="F:electron transfer activity"/>
    <property type="evidence" value="ECO:0007669"/>
    <property type="project" value="InterPro"/>
</dbReference>
<keyword evidence="9" id="KW-1185">Reference proteome</keyword>
<dbReference type="EMBL" id="JACHEO010000023">
    <property type="protein sequence ID" value="MBB5349332.1"/>
    <property type="molecule type" value="Genomic_DNA"/>
</dbReference>
<sequence length="201" mass="22277">MAEMVRKESGGAILNHWMLAISCILLIVTGFAFLFHLDGVGAVFGGYETMKTVHNWVGVVFGVSLVFTMFQYLGDSLKYDADDAQWFKVAGGYLSHKVKVPPMGKHNPGQKLYYLGIVIFGIAIALSGLGIWLMKDNATIMLLSHLVHNVSFVFFCIMVPVHIYLSTLANPGTLQIMTTGMVPLELAKKRYPKWMKAIGKM</sequence>
<evidence type="ECO:0000256" key="6">
    <source>
        <dbReference type="SAM" id="Phobius"/>
    </source>
</evidence>
<proteinExistence type="predicted"/>
<gene>
    <name evidence="8" type="ORF">HNQ81_003084</name>
</gene>
<evidence type="ECO:0000256" key="2">
    <source>
        <dbReference type="ARBA" id="ARBA00022475"/>
    </source>
</evidence>
<keyword evidence="3 6" id="KW-0812">Transmembrane</keyword>
<keyword evidence="5 6" id="KW-0472">Membrane</keyword>
<dbReference type="InterPro" id="IPR016174">
    <property type="entry name" value="Di-haem_cyt_TM"/>
</dbReference>
<dbReference type="RefSeq" id="WP_183352135.1">
    <property type="nucleotide sequence ID" value="NZ_JACHEO010000023.1"/>
</dbReference>
<feature type="domain" description="Cytochrome b561 bacterial/Ni-hydrogenase" evidence="7">
    <location>
        <begin position="11"/>
        <end position="180"/>
    </location>
</feature>
<dbReference type="Proteomes" id="UP000539642">
    <property type="component" value="Unassembled WGS sequence"/>
</dbReference>
<dbReference type="GO" id="GO:0036397">
    <property type="term" value="F:formate dehydrogenase (quinone) activity"/>
    <property type="evidence" value="ECO:0007669"/>
    <property type="project" value="TreeGrafter"/>
</dbReference>
<dbReference type="Gene3D" id="1.20.950.20">
    <property type="entry name" value="Transmembrane di-heme cytochromes, Chain C"/>
    <property type="match status" value="1"/>
</dbReference>
<keyword evidence="4 6" id="KW-1133">Transmembrane helix</keyword>
<dbReference type="AlphaFoldDB" id="A0A840UU62"/>
<dbReference type="PANTHER" id="PTHR30074">
    <property type="entry name" value="FORMATE DEHYDROGENASE, NITRATE-INDUCIBLE, CYTOCHROME B556 FDN SUBUNIT"/>
    <property type="match status" value="1"/>
</dbReference>
<reference evidence="8 9" key="1">
    <citation type="submission" date="2020-08" db="EMBL/GenBank/DDBJ databases">
        <title>Genomic Encyclopedia of Type Strains, Phase IV (KMG-IV): sequencing the most valuable type-strain genomes for metagenomic binning, comparative biology and taxonomic classification.</title>
        <authorList>
            <person name="Goeker M."/>
        </authorList>
    </citation>
    <scope>NUCLEOTIDE SEQUENCE [LARGE SCALE GENOMIC DNA]</scope>
    <source>
        <strain evidence="8 9">DSM 28570</strain>
    </source>
</reference>
<dbReference type="InterPro" id="IPR051817">
    <property type="entry name" value="FDH_cytochrome_b556_subunit"/>
</dbReference>
<evidence type="ECO:0000259" key="7">
    <source>
        <dbReference type="Pfam" id="PF01292"/>
    </source>
</evidence>